<keyword evidence="3" id="KW-1185">Reference proteome</keyword>
<keyword evidence="1" id="KW-0812">Transmembrane</keyword>
<reference evidence="2" key="1">
    <citation type="submission" date="2020-03" db="EMBL/GenBank/DDBJ databases">
        <title>Roseovarius gahaiensis sp. nov., isolated from Gahai Saline Lake, China.</title>
        <authorList>
            <person name="Sun X."/>
        </authorList>
    </citation>
    <scope>NUCLEOTIDE SEQUENCE</scope>
    <source>
        <strain evidence="2">GH877</strain>
    </source>
</reference>
<keyword evidence="1" id="KW-0472">Membrane</keyword>
<gene>
    <name evidence="2" type="ORF">HAT86_12630</name>
</gene>
<evidence type="ECO:0000313" key="3">
    <source>
        <dbReference type="Proteomes" id="UP000639775"/>
    </source>
</evidence>
<organism evidence="2 3">
    <name type="scientific">Roseovarius gahaiensis</name>
    <dbReference type="NCBI Taxonomy" id="2716691"/>
    <lineage>
        <taxon>Bacteria</taxon>
        <taxon>Pseudomonadati</taxon>
        <taxon>Pseudomonadota</taxon>
        <taxon>Alphaproteobacteria</taxon>
        <taxon>Rhodobacterales</taxon>
        <taxon>Roseobacteraceae</taxon>
        <taxon>Roseovarius</taxon>
    </lineage>
</organism>
<dbReference type="AlphaFoldDB" id="A0A967EGR4"/>
<comment type="caution">
    <text evidence="2">The sequence shown here is derived from an EMBL/GenBank/DDBJ whole genome shotgun (WGS) entry which is preliminary data.</text>
</comment>
<sequence length="67" mass="7094">MRAKKCDPSRDIDPKVIKKSLSIVSFAVVIGAVVSIAPNMACPQAAPEECLPGSILHALYARMALLS</sequence>
<name>A0A967EGR4_9RHOB</name>
<protein>
    <submittedName>
        <fullName evidence="2">Uncharacterized protein</fullName>
    </submittedName>
</protein>
<dbReference type="RefSeq" id="WP_167198256.1">
    <property type="nucleotide sequence ID" value="NZ_JAAORB010000029.1"/>
</dbReference>
<evidence type="ECO:0000256" key="1">
    <source>
        <dbReference type="SAM" id="Phobius"/>
    </source>
</evidence>
<keyword evidence="1" id="KW-1133">Transmembrane helix</keyword>
<dbReference type="Proteomes" id="UP000639775">
    <property type="component" value="Unassembled WGS sequence"/>
</dbReference>
<proteinExistence type="predicted"/>
<dbReference type="EMBL" id="JAAORB010000029">
    <property type="protein sequence ID" value="NHQ75301.1"/>
    <property type="molecule type" value="Genomic_DNA"/>
</dbReference>
<feature type="transmembrane region" description="Helical" evidence="1">
    <location>
        <begin position="21"/>
        <end position="41"/>
    </location>
</feature>
<evidence type="ECO:0000313" key="2">
    <source>
        <dbReference type="EMBL" id="NHQ75301.1"/>
    </source>
</evidence>
<accession>A0A967EGR4</accession>